<proteinExistence type="predicted"/>
<evidence type="ECO:0000313" key="2">
    <source>
        <dbReference type="EMBL" id="GMN30030.1"/>
    </source>
</evidence>
<dbReference type="EMBL" id="BTGU01001827">
    <property type="protein sequence ID" value="GMN30030.1"/>
    <property type="molecule type" value="Genomic_DNA"/>
</dbReference>
<evidence type="ECO:0000313" key="3">
    <source>
        <dbReference type="Proteomes" id="UP001187192"/>
    </source>
</evidence>
<accession>A0AA87ZE57</accession>
<gene>
    <name evidence="2" type="ORF">TIFTF001_041395</name>
</gene>
<sequence length="228" mass="25758">MAVNSNWHLKEGMASLTRQRLARGRRKKKKINPRSPASRGRRQRPWLATGDRRIDHWVSQKGGRGRALSIDHWFQGGIPSSGELARRSHIRPLASDLSLCGQTPEQITSLLCPSENRKGNRSTWAWRGNSAICSDNCITVQSQVWTEPSLLHQCDSLRRRLEESREKIQGADDSAPESGGTREEILGILAYISRRWDPVQSNNMSFLFAKQKSPASPSNTLSLHLYFC</sequence>
<name>A0AA87ZE57_FICCA</name>
<keyword evidence="3" id="KW-1185">Reference proteome</keyword>
<feature type="compositionally biased region" description="Basic residues" evidence="1">
    <location>
        <begin position="20"/>
        <end position="32"/>
    </location>
</feature>
<protein>
    <submittedName>
        <fullName evidence="2">Uncharacterized protein</fullName>
    </submittedName>
</protein>
<reference evidence="2" key="1">
    <citation type="submission" date="2023-07" db="EMBL/GenBank/DDBJ databases">
        <title>draft genome sequence of fig (Ficus carica).</title>
        <authorList>
            <person name="Takahashi T."/>
            <person name="Nishimura K."/>
        </authorList>
    </citation>
    <scope>NUCLEOTIDE SEQUENCE</scope>
</reference>
<comment type="caution">
    <text evidence="2">The sequence shown here is derived from an EMBL/GenBank/DDBJ whole genome shotgun (WGS) entry which is preliminary data.</text>
</comment>
<feature type="region of interest" description="Disordered" evidence="1">
    <location>
        <begin position="14"/>
        <end position="46"/>
    </location>
</feature>
<evidence type="ECO:0000256" key="1">
    <source>
        <dbReference type="SAM" id="MobiDB-lite"/>
    </source>
</evidence>
<organism evidence="2 3">
    <name type="scientific">Ficus carica</name>
    <name type="common">Common fig</name>
    <dbReference type="NCBI Taxonomy" id="3494"/>
    <lineage>
        <taxon>Eukaryota</taxon>
        <taxon>Viridiplantae</taxon>
        <taxon>Streptophyta</taxon>
        <taxon>Embryophyta</taxon>
        <taxon>Tracheophyta</taxon>
        <taxon>Spermatophyta</taxon>
        <taxon>Magnoliopsida</taxon>
        <taxon>eudicotyledons</taxon>
        <taxon>Gunneridae</taxon>
        <taxon>Pentapetalae</taxon>
        <taxon>rosids</taxon>
        <taxon>fabids</taxon>
        <taxon>Rosales</taxon>
        <taxon>Moraceae</taxon>
        <taxon>Ficeae</taxon>
        <taxon>Ficus</taxon>
    </lineage>
</organism>
<dbReference type="AlphaFoldDB" id="A0AA87ZE57"/>
<dbReference type="Proteomes" id="UP001187192">
    <property type="component" value="Unassembled WGS sequence"/>
</dbReference>